<name>A0A8A1M7A2_AJECA</name>
<dbReference type="Proteomes" id="UP000663671">
    <property type="component" value="Chromosome 5"/>
</dbReference>
<feature type="region of interest" description="Disordered" evidence="1">
    <location>
        <begin position="304"/>
        <end position="367"/>
    </location>
</feature>
<gene>
    <name evidence="2" type="ORF">I7I51_03332</name>
</gene>
<dbReference type="EMBL" id="CP069111">
    <property type="protein sequence ID" value="QSS61160.1"/>
    <property type="molecule type" value="Genomic_DNA"/>
</dbReference>
<protein>
    <submittedName>
        <fullName evidence="2">Uncharacterized protein</fullName>
    </submittedName>
</protein>
<feature type="compositionally biased region" description="Basic residues" evidence="1">
    <location>
        <begin position="310"/>
        <end position="319"/>
    </location>
</feature>
<evidence type="ECO:0000256" key="1">
    <source>
        <dbReference type="SAM" id="MobiDB-lite"/>
    </source>
</evidence>
<accession>A0A8A1M7A2</accession>
<feature type="region of interest" description="Disordered" evidence="1">
    <location>
        <begin position="48"/>
        <end position="72"/>
    </location>
</feature>
<feature type="compositionally biased region" description="Basic residues" evidence="1">
    <location>
        <begin position="426"/>
        <end position="437"/>
    </location>
</feature>
<sequence>MPAVLKISTQDLDKLTPNDLEGVTGIVDQRGLYRPLDAAALQEKLRNIQRPSTSSSLTHTPSGTPSPDPELDAKLRRDDDKYYHNLIERGGRPAFSLQLWWDRYCDDQRTAWGYLDNYEQYEDIFKYWYRGGTGFRGQLRVWIHFQRFQQRNRKTAEIFDQYQRDVREYRRNEGIEGDIHLHFDPKQQTKVDEWKEYHYFQHRKLAGMRPRAEEARQRREKERREWEAVNGTGKKIDRSEPAGIAWIYRDKVEADLDDFMVLLNWIEQQLPEIARECAISNNNNAPKDTPKPVGPVEVSGTVPMLSAVSRTRRTARSNRRPTNGNKRSTSPVLGSVGAVRVAKASRKTKSSVHALVSGAQSTTHGDTRRITRAQNRASTATMNAIIQTYAQASADTAPLRRSRRIRDLEARRNGQCKMMPREARQKVSRAKSQRKPKERVSKERKLSPQARPQGITKSRVTRKKNLSRTAEQLDR</sequence>
<dbReference type="AlphaFoldDB" id="A0A8A1M7A2"/>
<feature type="region of interest" description="Disordered" evidence="1">
    <location>
        <begin position="409"/>
        <end position="475"/>
    </location>
</feature>
<proteinExistence type="predicted"/>
<evidence type="ECO:0000313" key="3">
    <source>
        <dbReference type="Proteomes" id="UP000663671"/>
    </source>
</evidence>
<reference evidence="2" key="1">
    <citation type="submission" date="2021-01" db="EMBL/GenBank/DDBJ databases">
        <title>Chromosome-level genome assembly of a human fungal pathogen reveals clustering of transcriptionally co-regulated genes.</title>
        <authorList>
            <person name="Voorhies M."/>
            <person name="Cohen S."/>
            <person name="Shea T.P."/>
            <person name="Petrus S."/>
            <person name="Munoz J.F."/>
            <person name="Poplawski S."/>
            <person name="Goldman W.E."/>
            <person name="Michael T."/>
            <person name="Cuomo C.A."/>
            <person name="Sil A."/>
            <person name="Beyhan S."/>
        </authorList>
    </citation>
    <scope>NUCLEOTIDE SEQUENCE</scope>
    <source>
        <strain evidence="2">WU24</strain>
    </source>
</reference>
<evidence type="ECO:0000313" key="2">
    <source>
        <dbReference type="EMBL" id="QSS61160.1"/>
    </source>
</evidence>
<dbReference type="OrthoDB" id="4188277at2759"/>
<dbReference type="VEuPathDB" id="FungiDB:I7I51_03332"/>
<feature type="compositionally biased region" description="Low complexity" evidence="1">
    <location>
        <begin position="51"/>
        <end position="65"/>
    </location>
</feature>
<organism evidence="2 3">
    <name type="scientific">Ajellomyces capsulatus</name>
    <name type="common">Darling's disease fungus</name>
    <name type="synonym">Histoplasma capsulatum</name>
    <dbReference type="NCBI Taxonomy" id="5037"/>
    <lineage>
        <taxon>Eukaryota</taxon>
        <taxon>Fungi</taxon>
        <taxon>Dikarya</taxon>
        <taxon>Ascomycota</taxon>
        <taxon>Pezizomycotina</taxon>
        <taxon>Eurotiomycetes</taxon>
        <taxon>Eurotiomycetidae</taxon>
        <taxon>Onygenales</taxon>
        <taxon>Ajellomycetaceae</taxon>
        <taxon>Histoplasma</taxon>
    </lineage>
</organism>